<dbReference type="Gene3D" id="2.60.40.1120">
    <property type="entry name" value="Carboxypeptidase-like, regulatory domain"/>
    <property type="match status" value="1"/>
</dbReference>
<dbReference type="Pfam" id="PF13620">
    <property type="entry name" value="CarboxypepD_reg"/>
    <property type="match status" value="1"/>
</dbReference>
<dbReference type="Proteomes" id="UP000199024">
    <property type="component" value="Unassembled WGS sequence"/>
</dbReference>
<protein>
    <submittedName>
        <fullName evidence="3">Carboxypeptidase regulatory-like domain-containing protein</fullName>
    </submittedName>
</protein>
<dbReference type="SUPFAM" id="SSF56935">
    <property type="entry name" value="Porins"/>
    <property type="match status" value="1"/>
</dbReference>
<feature type="domain" description="TonB-dependent transporter Oar-like beta-barrel" evidence="2">
    <location>
        <begin position="244"/>
        <end position="1079"/>
    </location>
</feature>
<keyword evidence="3" id="KW-0378">Hydrolase</keyword>
<keyword evidence="3" id="KW-0645">Protease</keyword>
<proteinExistence type="predicted"/>
<dbReference type="InterPro" id="IPR008969">
    <property type="entry name" value="CarboxyPept-like_regulatory"/>
</dbReference>
<feature type="chain" id="PRO_5011539067" evidence="1">
    <location>
        <begin position="27"/>
        <end position="1086"/>
    </location>
</feature>
<name>A0A1I6MDS1_9BACT</name>
<dbReference type="InterPro" id="IPR057601">
    <property type="entry name" value="Oar-like_b-barrel"/>
</dbReference>
<keyword evidence="1" id="KW-0732">Signal</keyword>
<dbReference type="GO" id="GO:0004180">
    <property type="term" value="F:carboxypeptidase activity"/>
    <property type="evidence" value="ECO:0007669"/>
    <property type="project" value="UniProtKB-KW"/>
</dbReference>
<sequence length="1086" mass="116271">MAFPSRSTWLSLVAIAILISSMLAGAQTFRGTLTGTVVDTSGAAIANAAVRLTNPATNDVSNSKTNGAGSFSFPELPVGNYKLFVTAPGFSAQAVDNIAIEVSKIRDQKVQLSIGAESTVVDVQASGLQLDTTNSQLVSIVDQKSVQQIPLNGRSFMQLVKLAPGINPYLGQNTVNGSRTAGINYQIDGADNNDPWSNAVASNQGGIAGIAGGLIPIEAIDQFSLQAAGEADQGRNGGANSNMVLRTGTNKLHGDVFYFDRNELFAWLSPSVAVGSRIPEIRNHQGGFTLGGPIFKNKTFFFLAGEVQIANANNSLSDTVVNDTWITAAKSLLASRGIAQNQVALNMYTLLFPAAARTSTGYSNQYTSNGRNTYSSYNGIIKLDHNFNDKYSISAHYLGTTGAQSADVGSHFADYFETAPMHIHNFQIAQNSAFNSKIVNQITVAAQSFLQVFNDRNTSFDVQAAGLNLGLTGQLAKGAPQFYIGSFDYTGATPPLGRQDVTGHIDDTLHYSIGHHELKFGGEYRHANLNVAYFVNGRGTFNFDGTRYTNNGANPVTAAECAAAGLDPTNVGANKCSTGIQVADFVAGQTRNNASGATILRNNPQRVYIVNTFDLFAADDFKVSNHLTFNYGVRWSYPGAVSDDRNSIYNFTPERGYFKAPIYARNLGNVAPRVGFAFTPFKDPTTVIRGGFGWFYDQPTVGQFVYNSVGNGASAGIFGSPGDANAAITVNGGAAFTLGQTQFPTGVQFGTNGQPTTSLGILAINPNYRAAFMQNYNVNVEQLLARNTLLTITYAGSVGRRLAYVADLNQLPITTNAAARIRPYATQYPYLTAINQVNSGATSNYNSLQVSLVQSQWKGLSAKVYYTWSKSLDDSSSATTPQNSFRLRDDYGLSTFDVRNNFTGSARYVVPKFTSHAPRLTKGYEVNALYVFAGGTPINILVGTNTSGSGEASRDRPNRVAGVNARIDRVTTATSTSRTYSYLNKSAWTAPVAGTLGNERRDSVIGPGFGDVDLSFVKITPVTERISTELRAEVFNIWNQANFANPSGTLSSSSFGVLSATRYSSLAPGLGQGEPRNIQFAFKVSF</sequence>
<dbReference type="EMBL" id="FOZL01000001">
    <property type="protein sequence ID" value="SFS13763.1"/>
    <property type="molecule type" value="Genomic_DNA"/>
</dbReference>
<keyword evidence="4" id="KW-1185">Reference proteome</keyword>
<evidence type="ECO:0000259" key="2">
    <source>
        <dbReference type="Pfam" id="PF25183"/>
    </source>
</evidence>
<dbReference type="SUPFAM" id="SSF49464">
    <property type="entry name" value="Carboxypeptidase regulatory domain-like"/>
    <property type="match status" value="1"/>
</dbReference>
<feature type="signal peptide" evidence="1">
    <location>
        <begin position="1"/>
        <end position="26"/>
    </location>
</feature>
<evidence type="ECO:0000313" key="4">
    <source>
        <dbReference type="Proteomes" id="UP000199024"/>
    </source>
</evidence>
<keyword evidence="3" id="KW-0121">Carboxypeptidase</keyword>
<dbReference type="OrthoDB" id="97893at2"/>
<evidence type="ECO:0000313" key="3">
    <source>
        <dbReference type="EMBL" id="SFS13763.1"/>
    </source>
</evidence>
<reference evidence="3 4" key="1">
    <citation type="submission" date="2016-10" db="EMBL/GenBank/DDBJ databases">
        <authorList>
            <person name="de Groot N.N."/>
        </authorList>
    </citation>
    <scope>NUCLEOTIDE SEQUENCE [LARGE SCALE GENOMIC DNA]</scope>
    <source>
        <strain evidence="3 4">DSM 21001</strain>
    </source>
</reference>
<accession>A0A1I6MDS1</accession>
<organism evidence="3 4">
    <name type="scientific">Granulicella pectinivorans</name>
    <dbReference type="NCBI Taxonomy" id="474950"/>
    <lineage>
        <taxon>Bacteria</taxon>
        <taxon>Pseudomonadati</taxon>
        <taxon>Acidobacteriota</taxon>
        <taxon>Terriglobia</taxon>
        <taxon>Terriglobales</taxon>
        <taxon>Acidobacteriaceae</taxon>
        <taxon>Granulicella</taxon>
    </lineage>
</organism>
<dbReference type="Pfam" id="PF25183">
    <property type="entry name" value="OMP_b-brl_4"/>
    <property type="match status" value="1"/>
</dbReference>
<evidence type="ECO:0000256" key="1">
    <source>
        <dbReference type="SAM" id="SignalP"/>
    </source>
</evidence>
<dbReference type="STRING" id="474950.SAMN05421771_2388"/>
<gene>
    <name evidence="3" type="ORF">SAMN05421771_2388</name>
</gene>
<dbReference type="AlphaFoldDB" id="A0A1I6MDS1"/>